<keyword evidence="3" id="KW-1185">Reference proteome</keyword>
<evidence type="ECO:0000313" key="3">
    <source>
        <dbReference type="Proteomes" id="UP000198287"/>
    </source>
</evidence>
<feature type="signal peptide" evidence="1">
    <location>
        <begin position="1"/>
        <end position="17"/>
    </location>
</feature>
<protein>
    <submittedName>
        <fullName evidence="2">Uncharacterized protein</fullName>
    </submittedName>
</protein>
<dbReference type="AlphaFoldDB" id="A0A226DTC9"/>
<comment type="caution">
    <text evidence="2">The sequence shown here is derived from an EMBL/GenBank/DDBJ whole genome shotgun (WGS) entry which is preliminary data.</text>
</comment>
<dbReference type="Proteomes" id="UP000198287">
    <property type="component" value="Unassembled WGS sequence"/>
</dbReference>
<evidence type="ECO:0000256" key="1">
    <source>
        <dbReference type="SAM" id="SignalP"/>
    </source>
</evidence>
<accession>A0A226DTC9</accession>
<name>A0A226DTC9_FOLCA</name>
<dbReference type="EMBL" id="LNIX01000011">
    <property type="protein sequence ID" value="OXA48459.1"/>
    <property type="molecule type" value="Genomic_DNA"/>
</dbReference>
<sequence length="193" mass="21835">MLLRLFSFATCFHLALGFVQEITFYMEPDFGGNGFLFRTKEPALAPCHSIQLSDVKSYCYKGWWNGFNQTNYANEWTLSVASWDGTVICRNGTPLPTMSLRHQGPLETTIPSVSIYSGTRTTGVGGMERTFTALAATNFGFLPTYIHGPIGKVELDWFCQRRFYGKLYLLLNFCTISTSKFVRKGDKVLSQRM</sequence>
<proteinExistence type="predicted"/>
<organism evidence="2 3">
    <name type="scientific">Folsomia candida</name>
    <name type="common">Springtail</name>
    <dbReference type="NCBI Taxonomy" id="158441"/>
    <lineage>
        <taxon>Eukaryota</taxon>
        <taxon>Metazoa</taxon>
        <taxon>Ecdysozoa</taxon>
        <taxon>Arthropoda</taxon>
        <taxon>Hexapoda</taxon>
        <taxon>Collembola</taxon>
        <taxon>Entomobryomorpha</taxon>
        <taxon>Isotomoidea</taxon>
        <taxon>Isotomidae</taxon>
        <taxon>Proisotominae</taxon>
        <taxon>Folsomia</taxon>
    </lineage>
</organism>
<reference evidence="2 3" key="1">
    <citation type="submission" date="2015-12" db="EMBL/GenBank/DDBJ databases">
        <title>The genome of Folsomia candida.</title>
        <authorList>
            <person name="Faddeeva A."/>
            <person name="Derks M.F."/>
            <person name="Anvar Y."/>
            <person name="Smit S."/>
            <person name="Van Straalen N."/>
            <person name="Roelofs D."/>
        </authorList>
    </citation>
    <scope>NUCLEOTIDE SEQUENCE [LARGE SCALE GENOMIC DNA]</scope>
    <source>
        <strain evidence="2 3">VU population</strain>
        <tissue evidence="2">Whole body</tissue>
    </source>
</reference>
<gene>
    <name evidence="2" type="ORF">Fcan01_16351</name>
</gene>
<keyword evidence="1" id="KW-0732">Signal</keyword>
<feature type="chain" id="PRO_5012307886" evidence="1">
    <location>
        <begin position="18"/>
        <end position="193"/>
    </location>
</feature>
<evidence type="ECO:0000313" key="2">
    <source>
        <dbReference type="EMBL" id="OXA48459.1"/>
    </source>
</evidence>